<name>A0A8H6F1A4_CANAX</name>
<evidence type="ECO:0000313" key="9">
    <source>
        <dbReference type="Proteomes" id="UP000536275"/>
    </source>
</evidence>
<evidence type="ECO:0000256" key="3">
    <source>
        <dbReference type="ARBA" id="ARBA00022741"/>
    </source>
</evidence>
<evidence type="ECO:0000256" key="5">
    <source>
        <dbReference type="ARBA" id="ARBA00022840"/>
    </source>
</evidence>
<feature type="domain" description="Protein kinase" evidence="7">
    <location>
        <begin position="215"/>
        <end position="613"/>
    </location>
</feature>
<dbReference type="GO" id="GO:0004674">
    <property type="term" value="F:protein serine/threonine kinase activity"/>
    <property type="evidence" value="ECO:0007669"/>
    <property type="project" value="UniProtKB-KW"/>
</dbReference>
<dbReference type="GO" id="GO:0005524">
    <property type="term" value="F:ATP binding"/>
    <property type="evidence" value="ECO:0007669"/>
    <property type="project" value="UniProtKB-KW"/>
</dbReference>
<organism evidence="8 9">
    <name type="scientific">Candida albicans</name>
    <name type="common">Yeast</name>
    <dbReference type="NCBI Taxonomy" id="5476"/>
    <lineage>
        <taxon>Eukaryota</taxon>
        <taxon>Fungi</taxon>
        <taxon>Dikarya</taxon>
        <taxon>Ascomycota</taxon>
        <taxon>Saccharomycotina</taxon>
        <taxon>Pichiomycetes</taxon>
        <taxon>Debaryomycetaceae</taxon>
        <taxon>Candida/Lodderomyces clade</taxon>
        <taxon>Candida</taxon>
    </lineage>
</organism>
<dbReference type="SMART" id="SM00220">
    <property type="entry name" value="S_TKc"/>
    <property type="match status" value="1"/>
</dbReference>
<gene>
    <name evidence="8" type="ORF">FOB64_004922</name>
</gene>
<evidence type="ECO:0000259" key="7">
    <source>
        <dbReference type="PROSITE" id="PS50011"/>
    </source>
</evidence>
<dbReference type="EMBL" id="JABWAD010000059">
    <property type="protein sequence ID" value="KAF6065152.1"/>
    <property type="molecule type" value="Genomic_DNA"/>
</dbReference>
<dbReference type="PANTHER" id="PTHR24349">
    <property type="entry name" value="SERINE/THREONINE-PROTEIN KINASE"/>
    <property type="match status" value="1"/>
</dbReference>
<reference evidence="8 9" key="1">
    <citation type="submission" date="2020-03" db="EMBL/GenBank/DDBJ databases">
        <title>FDA dAtabase for Regulatory Grade micrObial Sequences (FDA-ARGOS): Supporting development and validation of Infectious Disease Dx tests.</title>
        <authorList>
            <person name="Campos J."/>
            <person name="Goldberg B."/>
            <person name="Tallon L."/>
            <person name="Sadzewicz L."/>
            <person name="Vavikolanu K."/>
            <person name="Mehta A."/>
            <person name="Aluvathingal J."/>
            <person name="Nadendla S."/>
            <person name="Nandy P."/>
            <person name="Geyer C."/>
            <person name="Yan Y."/>
            <person name="Sichtig H."/>
        </authorList>
    </citation>
    <scope>NUCLEOTIDE SEQUENCE [LARGE SCALE GENOMIC DNA]</scope>
    <source>
        <strain evidence="8 9">FDAARGOS_656</strain>
    </source>
</reference>
<dbReference type="AlphaFoldDB" id="A0A8H6F1A4"/>
<dbReference type="SUPFAM" id="SSF52540">
    <property type="entry name" value="P-loop containing nucleoside triphosphate hydrolases"/>
    <property type="match status" value="1"/>
</dbReference>
<keyword evidence="2" id="KW-0808">Transferase</keyword>
<keyword evidence="4 8" id="KW-0418">Kinase</keyword>
<feature type="compositionally biased region" description="Polar residues" evidence="6">
    <location>
        <begin position="1"/>
        <end position="10"/>
    </location>
</feature>
<dbReference type="Gene3D" id="1.10.510.10">
    <property type="entry name" value="Transferase(Phosphotransferase) domain 1"/>
    <property type="match status" value="1"/>
</dbReference>
<protein>
    <submittedName>
        <fullName evidence="8">Protein kinase domain family protein</fullName>
    </submittedName>
</protein>
<feature type="region of interest" description="Disordered" evidence="6">
    <location>
        <begin position="1"/>
        <end position="30"/>
    </location>
</feature>
<evidence type="ECO:0000256" key="1">
    <source>
        <dbReference type="ARBA" id="ARBA00022527"/>
    </source>
</evidence>
<dbReference type="InterPro" id="IPR011009">
    <property type="entry name" value="Kinase-like_dom_sf"/>
</dbReference>
<evidence type="ECO:0000256" key="2">
    <source>
        <dbReference type="ARBA" id="ARBA00022679"/>
    </source>
</evidence>
<keyword evidence="1" id="KW-0723">Serine/threonine-protein kinase</keyword>
<comment type="caution">
    <text evidence="8">The sequence shown here is derived from an EMBL/GenBank/DDBJ whole genome shotgun (WGS) entry which is preliminary data.</text>
</comment>
<dbReference type="PROSITE" id="PS50011">
    <property type="entry name" value="PROTEIN_KINASE_DOM"/>
    <property type="match status" value="1"/>
</dbReference>
<accession>A0A8H6F1A4</accession>
<feature type="compositionally biased region" description="Basic and acidic residues" evidence="6">
    <location>
        <begin position="11"/>
        <end position="30"/>
    </location>
</feature>
<dbReference type="InterPro" id="IPR000719">
    <property type="entry name" value="Prot_kinase_dom"/>
</dbReference>
<keyword evidence="3" id="KW-0547">Nucleotide-binding</keyword>
<dbReference type="Pfam" id="PF13191">
    <property type="entry name" value="AAA_16"/>
    <property type="match status" value="1"/>
</dbReference>
<evidence type="ECO:0000313" key="8">
    <source>
        <dbReference type="EMBL" id="KAF6065152.1"/>
    </source>
</evidence>
<feature type="region of interest" description="Disordered" evidence="6">
    <location>
        <begin position="52"/>
        <end position="75"/>
    </location>
</feature>
<dbReference type="InterPro" id="IPR050205">
    <property type="entry name" value="CDPK_Ser/Thr_kinases"/>
</dbReference>
<dbReference type="SUPFAM" id="SSF56112">
    <property type="entry name" value="Protein kinase-like (PK-like)"/>
    <property type="match status" value="1"/>
</dbReference>
<dbReference type="Pfam" id="PF00069">
    <property type="entry name" value="Pkinase"/>
    <property type="match status" value="1"/>
</dbReference>
<evidence type="ECO:0000256" key="4">
    <source>
        <dbReference type="ARBA" id="ARBA00022777"/>
    </source>
</evidence>
<proteinExistence type="predicted"/>
<dbReference type="InterPro" id="IPR041664">
    <property type="entry name" value="AAA_16"/>
</dbReference>
<dbReference type="InterPro" id="IPR027417">
    <property type="entry name" value="P-loop_NTPase"/>
</dbReference>
<evidence type="ECO:0000256" key="6">
    <source>
        <dbReference type="SAM" id="MobiDB-lite"/>
    </source>
</evidence>
<keyword evidence="5" id="KW-0067">ATP-binding</keyword>
<sequence>MSMNFFNSSEPARDHKPDQEKETVMTTEHYEFERPDVKAIRNFKFFRSDETETKKGPNLHISDLSPLESQSVPPSALSLNHSIIPDQYERRQDTPDPIHTPEISLSDYLYDQTLSPQGFDNSRENFNIHKTIASLFEDNSSVVSQESTDDTKTTLSSETCDSFSLNNASYLTNINFVQNHLQYLSQNVSGNRTSNSLPPSSSSQIDFDASNLTPDSIPGYILNKKLGSVHQSTDSVYNAIKIPQNEEYNCCTKASASQNPTNLNSKVIVRLSPNIFQNLSLSRFLNEWYILSGKHSSKEHQIWSNEPTLPINIPGILYPQEIINFCVNSHDYPLEHPSQSTDQKRFAMVYQDNDYKTFKELSMFTLHELQTRQGSYSSNESRRKSSSGFNIGVNATTTEAGSLESFSNLMQNHHLGATSTNGDPFHSKLAKFEYGVSKSPMKLIEILTDIMRVVETISVIHELGFVHNGLTSSNLLKSEKNVRDIKITGWGFAFSFTENCSQGYRNKHLAQVQDLIPYMAPEVLAITNSVVDYRSDFYSLGVIMYELVLGILPFKNSNPQKLIRMHTFENPIAPSALAPGWISEKLSGVIMKLLEKHPHNRYTDCHSLLHDLIEVKNIKFTSSRENGNHSCTWVERKFYWKKRFLQNVTEVYNNSKNGIDLLFISGESGRGKTIILQDLRAAAVLKQDFYYSWKFSFFGADTHVYRFLVEGVQKIITQILNSSEEIQNTWRDVILTHIPIDLSILFYLIPELKVLLGKKYTSIYKHKIGMGMLKRSFKEDQTSRLEIKLRQILKEFFKLVAKQGLSIFLDDVQWCSEESWRLLCDVLDFDSSGEVRESYNIKIVVCYALNADHLENVNIEHKKISFCRYANKAT</sequence>
<dbReference type="Proteomes" id="UP000536275">
    <property type="component" value="Unassembled WGS sequence"/>
</dbReference>